<proteinExistence type="predicted"/>
<dbReference type="EMBL" id="CAJVPJ010000541">
    <property type="protein sequence ID" value="CAG8535544.1"/>
    <property type="molecule type" value="Genomic_DNA"/>
</dbReference>
<comment type="caution">
    <text evidence="1">The sequence shown here is derived from an EMBL/GenBank/DDBJ whole genome shotgun (WGS) entry which is preliminary data.</text>
</comment>
<dbReference type="Proteomes" id="UP000789572">
    <property type="component" value="Unassembled WGS sequence"/>
</dbReference>
<name>A0A9N9FIB9_9GLOM</name>
<keyword evidence="2" id="KW-1185">Reference proteome</keyword>
<accession>A0A9N9FIB9</accession>
<protein>
    <submittedName>
        <fullName evidence="1">3707_t:CDS:1</fullName>
    </submittedName>
</protein>
<evidence type="ECO:0000313" key="1">
    <source>
        <dbReference type="EMBL" id="CAG8535544.1"/>
    </source>
</evidence>
<dbReference type="AlphaFoldDB" id="A0A9N9FIB9"/>
<evidence type="ECO:0000313" key="2">
    <source>
        <dbReference type="Proteomes" id="UP000789572"/>
    </source>
</evidence>
<reference evidence="1" key="1">
    <citation type="submission" date="2021-06" db="EMBL/GenBank/DDBJ databases">
        <authorList>
            <person name="Kallberg Y."/>
            <person name="Tangrot J."/>
            <person name="Rosling A."/>
        </authorList>
    </citation>
    <scope>NUCLEOTIDE SEQUENCE</scope>
    <source>
        <strain evidence="1">IA702</strain>
    </source>
</reference>
<gene>
    <name evidence="1" type="ORF">POCULU_LOCUS4272</name>
</gene>
<sequence length="317" mass="36473">MTFHSSDPNVRSNLVNEHHIINNGKDFNFYCNTSSSCHIGNALYFIARSSEQSLHYISGCNSGSHNVRYVKNDEELSSITMCNMHPNHEDFYICSDNDGIFSCTPNHVGYFVQHFSKYDIYYHDGGNSNNDGGNSAYANSYNYYHYNHHHHYSSYSYINNYFNKTINDVGSSSVPVENSNINAIVVYTNAPIRTHNACKNNKAELDIINGVILADYKDCIVYLELPSEEDILNMIKMWRKRGRGTKRVNLFMVYRALLSKNLEYKKKEFQNGGFQCYISEFASKTWRKKSESAKKAIETLAVKINMYIEEANIRSTL</sequence>
<dbReference type="OrthoDB" id="10446022at2759"/>
<organism evidence="1 2">
    <name type="scientific">Paraglomus occultum</name>
    <dbReference type="NCBI Taxonomy" id="144539"/>
    <lineage>
        <taxon>Eukaryota</taxon>
        <taxon>Fungi</taxon>
        <taxon>Fungi incertae sedis</taxon>
        <taxon>Mucoromycota</taxon>
        <taxon>Glomeromycotina</taxon>
        <taxon>Glomeromycetes</taxon>
        <taxon>Paraglomerales</taxon>
        <taxon>Paraglomeraceae</taxon>
        <taxon>Paraglomus</taxon>
    </lineage>
</organism>